<feature type="domain" description="2EXR" evidence="2">
    <location>
        <begin position="9"/>
        <end position="86"/>
    </location>
</feature>
<feature type="compositionally biased region" description="Pro residues" evidence="1">
    <location>
        <begin position="76"/>
        <end position="90"/>
    </location>
</feature>
<dbReference type="PANTHER" id="PTHR35910:SF6">
    <property type="entry name" value="2EXR DOMAIN-CONTAINING PROTEIN"/>
    <property type="match status" value="1"/>
</dbReference>
<dbReference type="Pfam" id="PF20150">
    <property type="entry name" value="2EXR"/>
    <property type="match status" value="1"/>
</dbReference>
<feature type="region of interest" description="Disordered" evidence="1">
    <location>
        <begin position="76"/>
        <end position="114"/>
    </location>
</feature>
<reference evidence="3" key="1">
    <citation type="journal article" date="2023" name="Mol. Phylogenet. Evol.">
        <title>Genome-scale phylogeny and comparative genomics of the fungal order Sordariales.</title>
        <authorList>
            <person name="Hensen N."/>
            <person name="Bonometti L."/>
            <person name="Westerberg I."/>
            <person name="Brannstrom I.O."/>
            <person name="Guillou S."/>
            <person name="Cros-Aarteil S."/>
            <person name="Calhoun S."/>
            <person name="Haridas S."/>
            <person name="Kuo A."/>
            <person name="Mondo S."/>
            <person name="Pangilinan J."/>
            <person name="Riley R."/>
            <person name="LaButti K."/>
            <person name="Andreopoulos B."/>
            <person name="Lipzen A."/>
            <person name="Chen C."/>
            <person name="Yan M."/>
            <person name="Daum C."/>
            <person name="Ng V."/>
            <person name="Clum A."/>
            <person name="Steindorff A."/>
            <person name="Ohm R.A."/>
            <person name="Martin F."/>
            <person name="Silar P."/>
            <person name="Natvig D.O."/>
            <person name="Lalanne C."/>
            <person name="Gautier V."/>
            <person name="Ament-Velasquez S.L."/>
            <person name="Kruys A."/>
            <person name="Hutchinson M.I."/>
            <person name="Powell A.J."/>
            <person name="Barry K."/>
            <person name="Miller A.N."/>
            <person name="Grigoriev I.V."/>
            <person name="Debuchy R."/>
            <person name="Gladieux P."/>
            <person name="Hiltunen Thoren M."/>
            <person name="Johannesson H."/>
        </authorList>
    </citation>
    <scope>NUCLEOTIDE SEQUENCE</scope>
    <source>
        <strain evidence="3">CBS 532.94</strain>
    </source>
</reference>
<keyword evidence="4" id="KW-1185">Reference proteome</keyword>
<organism evidence="3 4">
    <name type="scientific">Achaetomium macrosporum</name>
    <dbReference type="NCBI Taxonomy" id="79813"/>
    <lineage>
        <taxon>Eukaryota</taxon>
        <taxon>Fungi</taxon>
        <taxon>Dikarya</taxon>
        <taxon>Ascomycota</taxon>
        <taxon>Pezizomycotina</taxon>
        <taxon>Sordariomycetes</taxon>
        <taxon>Sordariomycetidae</taxon>
        <taxon>Sordariales</taxon>
        <taxon>Chaetomiaceae</taxon>
        <taxon>Achaetomium</taxon>
    </lineage>
</organism>
<feature type="compositionally biased region" description="Basic and acidic residues" evidence="1">
    <location>
        <begin position="102"/>
        <end position="114"/>
    </location>
</feature>
<dbReference type="AlphaFoldDB" id="A0AAN7HGB8"/>
<dbReference type="InterPro" id="IPR045518">
    <property type="entry name" value="2EXR"/>
</dbReference>
<accession>A0AAN7HGB8</accession>
<evidence type="ECO:0000313" key="3">
    <source>
        <dbReference type="EMBL" id="KAK4240875.1"/>
    </source>
</evidence>
<protein>
    <recommendedName>
        <fullName evidence="2">2EXR domain-containing protein</fullName>
    </recommendedName>
</protein>
<dbReference type="Proteomes" id="UP001303760">
    <property type="component" value="Unassembled WGS sequence"/>
</dbReference>
<evidence type="ECO:0000256" key="1">
    <source>
        <dbReference type="SAM" id="MobiDB-lite"/>
    </source>
</evidence>
<feature type="region of interest" description="Disordered" evidence="1">
    <location>
        <begin position="204"/>
        <end position="224"/>
    </location>
</feature>
<dbReference type="EMBL" id="MU860031">
    <property type="protein sequence ID" value="KAK4240875.1"/>
    <property type="molecule type" value="Genomic_DNA"/>
</dbReference>
<reference evidence="3" key="2">
    <citation type="submission" date="2023-05" db="EMBL/GenBank/DDBJ databases">
        <authorList>
            <consortium name="Lawrence Berkeley National Laboratory"/>
            <person name="Steindorff A."/>
            <person name="Hensen N."/>
            <person name="Bonometti L."/>
            <person name="Westerberg I."/>
            <person name="Brannstrom I.O."/>
            <person name="Guillou S."/>
            <person name="Cros-Aarteil S."/>
            <person name="Calhoun S."/>
            <person name="Haridas S."/>
            <person name="Kuo A."/>
            <person name="Mondo S."/>
            <person name="Pangilinan J."/>
            <person name="Riley R."/>
            <person name="Labutti K."/>
            <person name="Andreopoulos B."/>
            <person name="Lipzen A."/>
            <person name="Chen C."/>
            <person name="Yanf M."/>
            <person name="Daum C."/>
            <person name="Ng V."/>
            <person name="Clum A."/>
            <person name="Ohm R."/>
            <person name="Martin F."/>
            <person name="Silar P."/>
            <person name="Natvig D."/>
            <person name="Lalanne C."/>
            <person name="Gautier V."/>
            <person name="Ament-Velasquez S.L."/>
            <person name="Kruys A."/>
            <person name="Hutchinson M.I."/>
            <person name="Powell A.J."/>
            <person name="Barry K."/>
            <person name="Miller A.N."/>
            <person name="Grigoriev I.V."/>
            <person name="Debuchy R."/>
            <person name="Gladieux P."/>
            <person name="Thoren M.H."/>
            <person name="Johannesson H."/>
        </authorList>
    </citation>
    <scope>NUCLEOTIDE SEQUENCE</scope>
    <source>
        <strain evidence="3">CBS 532.94</strain>
    </source>
</reference>
<evidence type="ECO:0000259" key="2">
    <source>
        <dbReference type="Pfam" id="PF20150"/>
    </source>
</evidence>
<evidence type="ECO:0000313" key="4">
    <source>
        <dbReference type="Proteomes" id="UP001303760"/>
    </source>
</evidence>
<sequence length="300" mass="32974">MSSSSSPSFTLFPYLPPELRLQIYRHSAHPRVTTLTYHFQTNTFTCSTHPPPLLHICHESRAEGFRLYTKCFLPNPDPDPTGTTSPPPGPSHTNTTNQSPAAEKEEGRGKGEGRYFYHHPHLDTLYLPRPPHPSADPLGLGYADWARDFAVRLPNVAEAVRRLAVDYIRPEVRRPWEVYGKVCLIRGFLPTLEEAFMVISSSSGIRGGGSEGEEGREGEGAEGEGAEIELIDPRGDTEEIMGIMERVRESFRVEVGDGLGLGLEQEDGGDGGKGGRLELIPKAKVPSTWVCPPASVTCAW</sequence>
<comment type="caution">
    <text evidence="3">The sequence shown here is derived from an EMBL/GenBank/DDBJ whole genome shotgun (WGS) entry which is preliminary data.</text>
</comment>
<gene>
    <name evidence="3" type="ORF">C8A03DRAFT_30951</name>
</gene>
<dbReference type="PANTHER" id="PTHR35910">
    <property type="entry name" value="2EXR DOMAIN-CONTAINING PROTEIN"/>
    <property type="match status" value="1"/>
</dbReference>
<proteinExistence type="predicted"/>
<name>A0AAN7HGB8_9PEZI</name>